<protein>
    <submittedName>
        <fullName evidence="1">Uncharacterized protein</fullName>
    </submittedName>
</protein>
<dbReference type="AlphaFoldDB" id="A0A173SQW1"/>
<proteinExistence type="predicted"/>
<dbReference type="RefSeq" id="WP_022046210.1">
    <property type="nucleotide sequence ID" value="NZ_CYXV01000006.1"/>
</dbReference>
<dbReference type="EMBL" id="CYXV01000006">
    <property type="protein sequence ID" value="CUM93094.1"/>
    <property type="molecule type" value="Genomic_DNA"/>
</dbReference>
<accession>A0A173SQW1</accession>
<dbReference type="Proteomes" id="UP000095495">
    <property type="component" value="Unassembled WGS sequence"/>
</dbReference>
<sequence length="548" mass="62853">MQQKKLAKVNPFPDYIRVSDPNMELLSAYTILAKGEDRSLNDFAKDCGVSTSTLSRLINKKNNKPNSDSLISKIIENIDPNSEVTEDMILSAHGLAKVRVEDGIVPEDTSEIVKEASKHFKNRQAMIEELCRDIMVFDLHSKGYKANYNVEYNFRDNIILSTKELRYAADFSIETDAFEGVTKWAFDVYVGHHRPLMHKLSWLFGAAYIDSPLKNGIKVSLILTDADEFNKAKERLETITINDMVSIILIDIDERKIVEEYEIHRGGHTIYGSSTDKGLRAFYELNIDPASVKEVYVFFEEWDAKLYGFYNVDGVSTENKIQLTDAPHLIIITDDEEYWFNGFTCGYSGQGCGGTQEVLYKLGILKGNFHYIDNEIASHRVMHYYKSRGKWQFNGEANSKRDIYSQVRSSIEGNEFLYSWNGKLVLAQSLRKEHKGEPSLEWMRASDYFLKNVKSVTFLSKSDAKKEGRYETLFGEEVVYQIIVECMDNRELWLTYSFEELGNVSVGNLMQYLHDFGIDLEEENSQSLISKLISGKKSIFRTYNVEGV</sequence>
<organism evidence="1 2">
    <name type="scientific">Roseburia faecis</name>
    <dbReference type="NCBI Taxonomy" id="301302"/>
    <lineage>
        <taxon>Bacteria</taxon>
        <taxon>Bacillati</taxon>
        <taxon>Bacillota</taxon>
        <taxon>Clostridia</taxon>
        <taxon>Lachnospirales</taxon>
        <taxon>Lachnospiraceae</taxon>
        <taxon>Roseburia</taxon>
    </lineage>
</organism>
<evidence type="ECO:0000313" key="1">
    <source>
        <dbReference type="EMBL" id="CUM93094.1"/>
    </source>
</evidence>
<gene>
    <name evidence="1" type="ORF">ERS852420_01592</name>
</gene>
<reference evidence="1 2" key="1">
    <citation type="submission" date="2015-09" db="EMBL/GenBank/DDBJ databases">
        <authorList>
            <consortium name="Pathogen Informatics"/>
        </authorList>
    </citation>
    <scope>NUCLEOTIDE SEQUENCE [LARGE SCALE GENOMIC DNA]</scope>
    <source>
        <strain evidence="1 2">2789STDY5608863</strain>
    </source>
</reference>
<evidence type="ECO:0000313" key="2">
    <source>
        <dbReference type="Proteomes" id="UP000095495"/>
    </source>
</evidence>
<name>A0A173SQW1_9FIRM</name>